<keyword evidence="2" id="KW-0812">Transmembrane</keyword>
<feature type="domain" description="Septum formation-related" evidence="3">
    <location>
        <begin position="119"/>
        <end position="215"/>
    </location>
</feature>
<name>A0A9E5MFB6_9MICO</name>
<evidence type="ECO:0000313" key="5">
    <source>
        <dbReference type="Proteomes" id="UP000818266"/>
    </source>
</evidence>
<dbReference type="Proteomes" id="UP000818266">
    <property type="component" value="Unassembled WGS sequence"/>
</dbReference>
<feature type="transmembrane region" description="Helical" evidence="2">
    <location>
        <begin position="52"/>
        <end position="72"/>
    </location>
</feature>
<evidence type="ECO:0000313" key="4">
    <source>
        <dbReference type="EMBL" id="NHF63482.1"/>
    </source>
</evidence>
<reference evidence="4 5" key="1">
    <citation type="submission" date="2020-03" db="EMBL/GenBank/DDBJ databases">
        <title>Chryseoglobus sp. isolated from a deep-sea seamount.</title>
        <authorList>
            <person name="Zhang D.-C."/>
        </authorList>
    </citation>
    <scope>NUCLEOTIDE SEQUENCE [LARGE SCALE GENOMIC DNA]</scope>
    <source>
        <strain evidence="4 5">KN1116</strain>
    </source>
</reference>
<gene>
    <name evidence="4" type="ORF">FK219_009565</name>
</gene>
<keyword evidence="5" id="KW-1185">Reference proteome</keyword>
<evidence type="ECO:0000256" key="1">
    <source>
        <dbReference type="SAM" id="MobiDB-lite"/>
    </source>
</evidence>
<dbReference type="Pfam" id="PF13845">
    <property type="entry name" value="Septum_form"/>
    <property type="match status" value="1"/>
</dbReference>
<dbReference type="InterPro" id="IPR026004">
    <property type="entry name" value="Septum_form"/>
</dbReference>
<feature type="compositionally biased region" description="Low complexity" evidence="1">
    <location>
        <begin position="96"/>
        <end position="106"/>
    </location>
</feature>
<comment type="caution">
    <text evidence="4">The sequence shown here is derived from an EMBL/GenBank/DDBJ whole genome shotgun (WGS) entry which is preliminary data.</text>
</comment>
<proteinExistence type="predicted"/>
<accession>A0A9E5MFB6</accession>
<keyword evidence="2" id="KW-0472">Membrane</keyword>
<dbReference type="AlphaFoldDB" id="A0A9E5MFB6"/>
<dbReference type="EMBL" id="VIKT02000015">
    <property type="protein sequence ID" value="NHF63482.1"/>
    <property type="molecule type" value="Genomic_DNA"/>
</dbReference>
<protein>
    <recommendedName>
        <fullName evidence="3">Septum formation-related domain-containing protein</fullName>
    </recommendedName>
</protein>
<feature type="compositionally biased region" description="Low complexity" evidence="1">
    <location>
        <begin position="10"/>
        <end position="24"/>
    </location>
</feature>
<evidence type="ECO:0000259" key="3">
    <source>
        <dbReference type="Pfam" id="PF13845"/>
    </source>
</evidence>
<sequence>MTDERAQETSAPAGSGRAAGAGSALPRNAAPRGHVDAGAGGSPGTLGKRPRILLWIAGAIVAVLALIGLFLLGTRLPDLLAPAPVVTPTPTPTPTPTETVEPVGPVEPGEYRWDDLLGGECLDPYVDAWQDEYTVVDCAEAHGGQLIARVTYDLGAEDDAPYPGREELRAPLYLACTDPAVLDRAAADAYDDLAVQSAYPVTAEQWDQGYREYSCFVSRSSGEPLTGSLAVPPVEQ</sequence>
<organism evidence="4 5">
    <name type="scientific">Microcella pacifica</name>
    <dbReference type="NCBI Taxonomy" id="2591847"/>
    <lineage>
        <taxon>Bacteria</taxon>
        <taxon>Bacillati</taxon>
        <taxon>Actinomycetota</taxon>
        <taxon>Actinomycetes</taxon>
        <taxon>Micrococcales</taxon>
        <taxon>Microbacteriaceae</taxon>
        <taxon>Microcella</taxon>
    </lineage>
</organism>
<evidence type="ECO:0000256" key="2">
    <source>
        <dbReference type="SAM" id="Phobius"/>
    </source>
</evidence>
<dbReference type="RefSeq" id="WP_152583879.1">
    <property type="nucleotide sequence ID" value="NZ_JAVJPO010000024.1"/>
</dbReference>
<feature type="region of interest" description="Disordered" evidence="1">
    <location>
        <begin position="87"/>
        <end position="106"/>
    </location>
</feature>
<feature type="region of interest" description="Disordered" evidence="1">
    <location>
        <begin position="1"/>
        <end position="43"/>
    </location>
</feature>
<keyword evidence="2" id="KW-1133">Transmembrane helix</keyword>
<dbReference type="OrthoDB" id="5112895at2"/>